<evidence type="ECO:0008006" key="3">
    <source>
        <dbReference type="Google" id="ProtNLM"/>
    </source>
</evidence>
<name>A0A8J3R017_9ACTN</name>
<accession>A0A8J3R017</accession>
<gene>
    <name evidence="1" type="ORF">Raf01_86510</name>
</gene>
<proteinExistence type="predicted"/>
<comment type="caution">
    <text evidence="1">The sequence shown here is derived from an EMBL/GenBank/DDBJ whole genome shotgun (WGS) entry which is preliminary data.</text>
</comment>
<dbReference type="AlphaFoldDB" id="A0A8J3R017"/>
<dbReference type="GO" id="GO:0003824">
    <property type="term" value="F:catalytic activity"/>
    <property type="evidence" value="ECO:0007669"/>
    <property type="project" value="InterPro"/>
</dbReference>
<dbReference type="EMBL" id="BONZ01000098">
    <property type="protein sequence ID" value="GIH20479.1"/>
    <property type="molecule type" value="Genomic_DNA"/>
</dbReference>
<dbReference type="Proteomes" id="UP000642748">
    <property type="component" value="Unassembled WGS sequence"/>
</dbReference>
<keyword evidence="2" id="KW-1185">Reference proteome</keyword>
<sequence length="225" mass="24807">MRAGTMDLADKRRMARRLIGRTGRGFAERAGFPVTNNPATLFQLLCLSVLGAARPDLDAAVRSARALRERGWDTPARLAASPDDRRLAAIRGADPRRDARRMATELRALAQAIAEKYQGDLRRLRAAARRDPDRERQLLRALPGVSDAAVDLFFREVQAGWREIAPFADRRALAAARKLGLGQTTADLYEVAGGGESEKLAWLVGALVRVDLDGSYDRARRLSHP</sequence>
<organism evidence="1 2">
    <name type="scientific">Rugosimonospora africana</name>
    <dbReference type="NCBI Taxonomy" id="556532"/>
    <lineage>
        <taxon>Bacteria</taxon>
        <taxon>Bacillati</taxon>
        <taxon>Actinomycetota</taxon>
        <taxon>Actinomycetes</taxon>
        <taxon>Micromonosporales</taxon>
        <taxon>Micromonosporaceae</taxon>
        <taxon>Rugosimonospora</taxon>
    </lineage>
</organism>
<dbReference type="InterPro" id="IPR011257">
    <property type="entry name" value="DNA_glycosylase"/>
</dbReference>
<reference evidence="1" key="1">
    <citation type="submission" date="2021-01" db="EMBL/GenBank/DDBJ databases">
        <title>Whole genome shotgun sequence of Rugosimonospora africana NBRC 104875.</title>
        <authorList>
            <person name="Komaki H."/>
            <person name="Tamura T."/>
        </authorList>
    </citation>
    <scope>NUCLEOTIDE SEQUENCE</scope>
    <source>
        <strain evidence="1">NBRC 104875</strain>
    </source>
</reference>
<evidence type="ECO:0000313" key="1">
    <source>
        <dbReference type="EMBL" id="GIH20479.1"/>
    </source>
</evidence>
<dbReference type="GO" id="GO:0006281">
    <property type="term" value="P:DNA repair"/>
    <property type="evidence" value="ECO:0007669"/>
    <property type="project" value="InterPro"/>
</dbReference>
<evidence type="ECO:0000313" key="2">
    <source>
        <dbReference type="Proteomes" id="UP000642748"/>
    </source>
</evidence>
<dbReference type="SUPFAM" id="SSF48150">
    <property type="entry name" value="DNA-glycosylase"/>
    <property type="match status" value="1"/>
</dbReference>
<protein>
    <recommendedName>
        <fullName evidence="3">Endonuclease III</fullName>
    </recommendedName>
</protein>